<dbReference type="Gene3D" id="2.120.10.70">
    <property type="entry name" value="Fucose-specific lectin"/>
    <property type="match status" value="1"/>
</dbReference>
<accession>A0A2H3TA50</accession>
<feature type="compositionally biased region" description="Polar residues" evidence="1">
    <location>
        <begin position="331"/>
        <end position="342"/>
    </location>
</feature>
<evidence type="ECO:0000313" key="3">
    <source>
        <dbReference type="Proteomes" id="UP000219369"/>
    </source>
</evidence>
<dbReference type="SUPFAM" id="SSF89372">
    <property type="entry name" value="Fucose-specific lectin"/>
    <property type="match status" value="1"/>
</dbReference>
<protein>
    <recommendedName>
        <fullName evidence="4">Fucose-specific lectin</fullName>
    </recommendedName>
</protein>
<organism evidence="2 3">
    <name type="scientific">Fusarium oxysporum</name>
    <name type="common">Fusarium vascular wilt</name>
    <dbReference type="NCBI Taxonomy" id="5507"/>
    <lineage>
        <taxon>Eukaryota</taxon>
        <taxon>Fungi</taxon>
        <taxon>Dikarya</taxon>
        <taxon>Ascomycota</taxon>
        <taxon>Pezizomycotina</taxon>
        <taxon>Sordariomycetes</taxon>
        <taxon>Hypocreomycetidae</taxon>
        <taxon>Hypocreales</taxon>
        <taxon>Nectriaceae</taxon>
        <taxon>Fusarium</taxon>
        <taxon>Fusarium oxysporum species complex</taxon>
    </lineage>
</organism>
<dbReference type="OrthoDB" id="3259037at2759"/>
<proteinExistence type="predicted"/>
<reference evidence="3" key="1">
    <citation type="submission" date="2016-09" db="EMBL/GenBank/DDBJ databases">
        <authorList>
            <person name="Guldener U."/>
        </authorList>
    </citation>
    <scope>NUCLEOTIDE SEQUENCE [LARGE SCALE GENOMIC DNA]</scope>
    <source>
        <strain evidence="3">V64-1</strain>
    </source>
</reference>
<gene>
    <name evidence="2" type="ORF">FRV6_02816</name>
</gene>
<evidence type="ECO:0000313" key="2">
    <source>
        <dbReference type="EMBL" id="SCO78603.1"/>
    </source>
</evidence>
<evidence type="ECO:0000256" key="1">
    <source>
        <dbReference type="SAM" id="MobiDB-lite"/>
    </source>
</evidence>
<dbReference type="Proteomes" id="UP000219369">
    <property type="component" value="Unassembled WGS sequence"/>
</dbReference>
<dbReference type="EMBL" id="FMJY01000002">
    <property type="protein sequence ID" value="SCO78603.1"/>
    <property type="molecule type" value="Genomic_DNA"/>
</dbReference>
<sequence length="586" mass="61094">MTNLVLPVPTIDSTSSYDRSAQQLHLVITYPSQDQNWPKRLEVYTITTSSPTPTPFGNGKPTFVGSTGTLVLDFPVSLAVQEPQIIVAALHKWEPGPPSDPWPFPQITSASAPSVSLTSDGSVQVDWSCVPTMVTTAQSITLSLTGQEGSINNSVVVQYPTTVATFTMAQAENKFVPGQKVTIQYAPVTAGVPGTPSTITYAIPSSGCKPFSLIVSTPMAPGMGACCAMTSLSPAGTNTMQVWWAATGAIIESVEFPYGSWLDTAKQQSQKLANLSTGSDMCSCLTSISGSKNQQVWWVTGRGAINGQCNTGQGWGSPSTGPGQPDFNKPGTASANSGGSITSVSTSDGGAVLWWVGSKGGISNARWSNGNWQSSFAAAPSGTASVSPMTQLTAQSVGSNVHVFCVSSDGKVVGATWPDFNSSGYTGVYDIAQSGSASPEGGLVSVGISSQKIALFWTTPQRNKQNIEMAILTSDSSASSGWSIQQQPLTVPGSILAQGGITACLTANSQCSVWWIGQCLDLRRTEVNFTEATATGTINWPVFEELGPGSCKQGRSIVAQKISQGIIELLYVNNDGVVAGLSYGSS</sequence>
<dbReference type="AlphaFoldDB" id="A0A2H3TA50"/>
<name>A0A2H3TA50_FUSOX</name>
<feature type="compositionally biased region" description="Polar residues" evidence="1">
    <location>
        <begin position="309"/>
        <end position="322"/>
    </location>
</feature>
<dbReference type="VEuPathDB" id="FungiDB:FOMG_02239"/>
<evidence type="ECO:0008006" key="4">
    <source>
        <dbReference type="Google" id="ProtNLM"/>
    </source>
</evidence>
<feature type="region of interest" description="Disordered" evidence="1">
    <location>
        <begin position="309"/>
        <end position="342"/>
    </location>
</feature>
<dbReference type="VEuPathDB" id="FungiDB:FOZG_02222"/>